<keyword evidence="3" id="KW-1185">Reference proteome</keyword>
<accession>A0ABT4JVA0</accession>
<proteinExistence type="predicted"/>
<dbReference type="Proteomes" id="UP001149719">
    <property type="component" value="Unassembled WGS sequence"/>
</dbReference>
<comment type="caution">
    <text evidence="2">The sequence shown here is derived from an EMBL/GenBank/DDBJ whole genome shotgun (WGS) entry which is preliminary data.</text>
</comment>
<dbReference type="RefSeq" id="WP_269125602.1">
    <property type="nucleotide sequence ID" value="NZ_JAPUBN010000016.1"/>
</dbReference>
<feature type="transmembrane region" description="Helical" evidence="1">
    <location>
        <begin position="121"/>
        <end position="143"/>
    </location>
</feature>
<dbReference type="EMBL" id="JAPUBN010000016">
    <property type="protein sequence ID" value="MCZ2722176.1"/>
    <property type="molecule type" value="Genomic_DNA"/>
</dbReference>
<keyword evidence="1" id="KW-0472">Membrane</keyword>
<sequence length="228" mass="25677">MKDIIVWAIHTPAGTIALVAAVLAMFAKKGSTRHKKAGSWFSVSMMAMLVSGIVAAYLKNSIDEMMLSAIVLYTAFTAWLTVHHKKDETDVLELTALIWVIGFAIFAFFLSMGWQEVETPVVYLAWSVLAVMCALGDIRNLYYAGLSGTQRMIRHVWRIGFTLIWAALAFTDKIVKMMGANVKNMQEEQVLLIVAPPTLLILIMILYWITQILFFSREKFATHDKPIK</sequence>
<evidence type="ECO:0000313" key="3">
    <source>
        <dbReference type="Proteomes" id="UP001149719"/>
    </source>
</evidence>
<feature type="transmembrane region" description="Helical" evidence="1">
    <location>
        <begin position="155"/>
        <end position="171"/>
    </location>
</feature>
<feature type="transmembrane region" description="Helical" evidence="1">
    <location>
        <begin position="6"/>
        <end position="27"/>
    </location>
</feature>
<reference evidence="2" key="1">
    <citation type="submission" date="2022-12" db="EMBL/GenBank/DDBJ databases">
        <title>Marinomonas 15G1-11 sp. nov, isolated from marine algae.</title>
        <authorList>
            <person name="Butt M."/>
            <person name="Choi D.G."/>
            <person name="Kim J.M."/>
            <person name="Lee J.K."/>
            <person name="Baek J.H."/>
            <person name="Jeon C.O."/>
        </authorList>
    </citation>
    <scope>NUCLEOTIDE SEQUENCE</scope>
    <source>
        <strain evidence="2">15G1-11</strain>
    </source>
</reference>
<organism evidence="2 3">
    <name type="scientific">Marinomonas phaeophyticola</name>
    <dbReference type="NCBI Taxonomy" id="3004091"/>
    <lineage>
        <taxon>Bacteria</taxon>
        <taxon>Pseudomonadati</taxon>
        <taxon>Pseudomonadota</taxon>
        <taxon>Gammaproteobacteria</taxon>
        <taxon>Oceanospirillales</taxon>
        <taxon>Oceanospirillaceae</taxon>
        <taxon>Marinomonas</taxon>
    </lineage>
</organism>
<feature type="transmembrane region" description="Helical" evidence="1">
    <location>
        <begin position="94"/>
        <end position="115"/>
    </location>
</feature>
<keyword evidence="1" id="KW-1133">Transmembrane helix</keyword>
<protein>
    <recommendedName>
        <fullName evidence="4">DUF2306 domain-containing protein</fullName>
    </recommendedName>
</protein>
<gene>
    <name evidence="2" type="ORF">O1D97_11125</name>
</gene>
<evidence type="ECO:0000313" key="2">
    <source>
        <dbReference type="EMBL" id="MCZ2722176.1"/>
    </source>
</evidence>
<feature type="transmembrane region" description="Helical" evidence="1">
    <location>
        <begin position="65"/>
        <end position="82"/>
    </location>
</feature>
<keyword evidence="1" id="KW-0812">Transmembrane</keyword>
<name>A0ABT4JVA0_9GAMM</name>
<feature type="transmembrane region" description="Helical" evidence="1">
    <location>
        <begin position="191"/>
        <end position="215"/>
    </location>
</feature>
<evidence type="ECO:0000256" key="1">
    <source>
        <dbReference type="SAM" id="Phobius"/>
    </source>
</evidence>
<evidence type="ECO:0008006" key="4">
    <source>
        <dbReference type="Google" id="ProtNLM"/>
    </source>
</evidence>
<feature type="transmembrane region" description="Helical" evidence="1">
    <location>
        <begin position="39"/>
        <end position="59"/>
    </location>
</feature>